<name>A0AAE3A820_9FIRM</name>
<dbReference type="RefSeq" id="WP_308458731.1">
    <property type="nucleotide sequence ID" value="NZ_JAJEPS010000002.1"/>
</dbReference>
<protein>
    <recommendedName>
        <fullName evidence="3">Terminase</fullName>
    </recommendedName>
</protein>
<gene>
    <name evidence="1" type="ORF">LKD36_03670</name>
</gene>
<dbReference type="Gene3D" id="3.40.50.300">
    <property type="entry name" value="P-loop containing nucleotide triphosphate hydrolases"/>
    <property type="match status" value="1"/>
</dbReference>
<proteinExistence type="predicted"/>
<comment type="caution">
    <text evidence="1">The sequence shown here is derived from an EMBL/GenBank/DDBJ whole genome shotgun (WGS) entry which is preliminary data.</text>
</comment>
<organism evidence="1 2">
    <name type="scientific">Hominiventricola filiformis</name>
    <dbReference type="NCBI Taxonomy" id="2885352"/>
    <lineage>
        <taxon>Bacteria</taxon>
        <taxon>Bacillati</taxon>
        <taxon>Bacillota</taxon>
        <taxon>Clostridia</taxon>
        <taxon>Lachnospirales</taxon>
        <taxon>Lachnospiraceae</taxon>
        <taxon>Hominiventricola</taxon>
    </lineage>
</organism>
<sequence>MNIEEIRESEIEYCRSNPVYFVETYCHIEDKDADELIQPFTLWPMQKQALMDIHTHRLNAILKARQLGFSWLAMSYAAYLLRCWTGRTAIGISRTEDEGKELVRRLGVIFRHMPELVAEKGSVPDGWSGPVFEAQTLKVIISFPNGPDSTFMAFPSSPNAARSFTADLIIFDEWAFQQYAAEIWTSAFPVINRPFGGKVIGLSTIDRGSLFEEIFTDPDNGFFKIFIPWYADPKRDQEWYENTKRTMGALITQEYPATIEEALTVPGGSYFPEWSKEHHEVQDLPTGPVSRYVFIDYGLDMFSAHWIMVDTEGNATVYREYDSPNKTIGEAADIMISMSEGEKIELFLAPPDLWNRSQESGKSRALLFSEAGVDLTKSNNDFEDGCAAMKEWTRPRADGKARLRVLEGCAPNLFRCMSKIQRDKRRPNVYAKDPHDLTHDPDGLRYFCIYWVNPPEAGRTRKKKKWTEDMYEDYRNANAADRKLLLEMWGEPERW</sequence>
<reference evidence="1 2" key="1">
    <citation type="submission" date="2021-10" db="EMBL/GenBank/DDBJ databases">
        <title>Anaerobic single-cell dispensing facilitates the cultivation of human gut bacteria.</title>
        <authorList>
            <person name="Afrizal A."/>
        </authorList>
    </citation>
    <scope>NUCLEOTIDE SEQUENCE [LARGE SCALE GENOMIC DNA]</scope>
    <source>
        <strain evidence="1 2">CLA-AA-H276</strain>
    </source>
</reference>
<dbReference type="EMBL" id="JAJEPS010000002">
    <property type="protein sequence ID" value="MCC2125276.1"/>
    <property type="molecule type" value="Genomic_DNA"/>
</dbReference>
<dbReference type="Proteomes" id="UP001198220">
    <property type="component" value="Unassembled WGS sequence"/>
</dbReference>
<dbReference type="Gene3D" id="3.30.420.280">
    <property type="match status" value="1"/>
</dbReference>
<dbReference type="AlphaFoldDB" id="A0AAE3A820"/>
<evidence type="ECO:0000313" key="2">
    <source>
        <dbReference type="Proteomes" id="UP001198220"/>
    </source>
</evidence>
<evidence type="ECO:0008006" key="3">
    <source>
        <dbReference type="Google" id="ProtNLM"/>
    </source>
</evidence>
<accession>A0AAE3A820</accession>
<dbReference type="InterPro" id="IPR027417">
    <property type="entry name" value="P-loop_NTPase"/>
</dbReference>
<evidence type="ECO:0000313" key="1">
    <source>
        <dbReference type="EMBL" id="MCC2125276.1"/>
    </source>
</evidence>
<keyword evidence="2" id="KW-1185">Reference proteome</keyword>